<dbReference type="Pfam" id="PF08808">
    <property type="entry name" value="RES"/>
    <property type="match status" value="1"/>
</dbReference>
<dbReference type="EMBL" id="NASZ01000015">
    <property type="protein sequence ID" value="MBD0725568.1"/>
    <property type="molecule type" value="Genomic_DNA"/>
</dbReference>
<evidence type="ECO:0000313" key="3">
    <source>
        <dbReference type="Proteomes" id="UP000661715"/>
    </source>
</evidence>
<evidence type="ECO:0000313" key="2">
    <source>
        <dbReference type="EMBL" id="MBD0725568.1"/>
    </source>
</evidence>
<reference evidence="2 3" key="1">
    <citation type="journal article" date="2020" name="Microbiol. Res.">
        <title>Flavobacterium pokkalii sp. nov., a novel plant growth promoting native rhizobacteria isolated from pokkali rice grown in coastal saline affected agricultural regions of southern India, Kerala.</title>
        <authorList>
            <person name="Menon R.R."/>
            <person name="Kumari S."/>
            <person name="Viver T."/>
            <person name="Rameshkumar N."/>
        </authorList>
    </citation>
    <scope>NUCLEOTIDE SEQUENCE [LARGE SCALE GENOMIC DNA]</scope>
    <source>
        <strain evidence="2 3">L1I52</strain>
    </source>
</reference>
<proteinExistence type="predicted"/>
<protein>
    <recommendedName>
        <fullName evidence="1">RES domain-containing protein</fullName>
    </recommendedName>
</protein>
<evidence type="ECO:0000259" key="1">
    <source>
        <dbReference type="Pfam" id="PF08808"/>
    </source>
</evidence>
<sequence>MKKINNITTESAKSIFSVDKVVAGIDELKNYNWPKFTEEDDIDYFVEKIHKIITSKLGPFPNLIRSISQEKIDFPIFRAREVEQVKNNQLFAEFSNPPIPFTTMGRCNFPKHPVFYASNSPLVAMLEVLRTSDFSNQKIYLSSWSIIPNEDNFYFETFLKNGLTKESLYHGFNKDLKQNIDKTFEGLITDEQVLGTIEYLKFLDQQFISDNNYSLSAALAHRRLYVKGNFGSDIIMYPSVQSKGNEVNMAINPNFVMNNMKLNRIYVVSLQNYNLTTKQYSLTFHQYGQVSKNAILWSNDMKDENFKEAAAADFGKFELTEI</sequence>
<name>A0ABR7UTH6_9FLAO</name>
<feature type="domain" description="RES" evidence="1">
    <location>
        <begin position="87"/>
        <end position="134"/>
    </location>
</feature>
<dbReference type="RefSeq" id="WP_188220826.1">
    <property type="nucleotide sequence ID" value="NZ_NASZ01000015.1"/>
</dbReference>
<accession>A0ABR7UTH6</accession>
<organism evidence="2 3">
    <name type="scientific">Flavobacterium pokkalii</name>
    <dbReference type="NCBI Taxonomy" id="1940408"/>
    <lineage>
        <taxon>Bacteria</taxon>
        <taxon>Pseudomonadati</taxon>
        <taxon>Bacteroidota</taxon>
        <taxon>Flavobacteriia</taxon>
        <taxon>Flavobacteriales</taxon>
        <taxon>Flavobacteriaceae</taxon>
        <taxon>Flavobacterium</taxon>
    </lineage>
</organism>
<keyword evidence="3" id="KW-1185">Reference proteome</keyword>
<comment type="caution">
    <text evidence="2">The sequence shown here is derived from an EMBL/GenBank/DDBJ whole genome shotgun (WGS) entry which is preliminary data.</text>
</comment>
<dbReference type="Proteomes" id="UP000661715">
    <property type="component" value="Unassembled WGS sequence"/>
</dbReference>
<gene>
    <name evidence="2" type="ORF">B6A10_10295</name>
</gene>
<dbReference type="InterPro" id="IPR014914">
    <property type="entry name" value="RES_dom"/>
</dbReference>